<gene>
    <name evidence="1" type="ORF">K488DRAFT_90862</name>
</gene>
<evidence type="ECO:0000313" key="1">
    <source>
        <dbReference type="EMBL" id="KAI0027439.1"/>
    </source>
</evidence>
<dbReference type="EMBL" id="MU273905">
    <property type="protein sequence ID" value="KAI0027439.1"/>
    <property type="molecule type" value="Genomic_DNA"/>
</dbReference>
<keyword evidence="2" id="KW-1185">Reference proteome</keyword>
<name>A0ACB8Q6M9_9AGAM</name>
<sequence>MSVPTTRIEINRLMDFDGPARSAHDELLRREQQLVSTLITTDTGPASHTEPMDVEHAQDSMVDHLTSVTSSLGHLISVFWFVCGFIGFQVQIGSRVKKVLSRDMYVFGTVEELMGFSNTLAVFAVRLEGIGSEWVQQKLFGMRHLLIVSTSHVAMALDTMRHVHHPTTFYDIVDAYIACKRRRSYLHNALWLQDLSPAGQRAVHLATVHPLSTACTTYYDRTTIWIDLPNHETYPYDVWRTDAQLVGPVGSVDMRILMVHVVRYWTLRLIACSNTRVRDYGALDDIPSFARNVFDQESMAIIEVGTSEDDSGSDIPEDAGDGMSDEESILFIDEDALDIYHGIIPRPIPPTAPRIRRTPGDSTCA</sequence>
<protein>
    <submittedName>
        <fullName evidence="1">Uncharacterized protein</fullName>
    </submittedName>
</protein>
<reference evidence="1" key="2">
    <citation type="journal article" date="2022" name="New Phytol.">
        <title>Evolutionary transition to the ectomycorrhizal habit in the genomes of a hyperdiverse lineage of mushroom-forming fungi.</title>
        <authorList>
            <person name="Looney B."/>
            <person name="Miyauchi S."/>
            <person name="Morin E."/>
            <person name="Drula E."/>
            <person name="Courty P.E."/>
            <person name="Kohler A."/>
            <person name="Kuo A."/>
            <person name="LaButti K."/>
            <person name="Pangilinan J."/>
            <person name="Lipzen A."/>
            <person name="Riley R."/>
            <person name="Andreopoulos W."/>
            <person name="He G."/>
            <person name="Johnson J."/>
            <person name="Nolan M."/>
            <person name="Tritt A."/>
            <person name="Barry K.W."/>
            <person name="Grigoriev I.V."/>
            <person name="Nagy L.G."/>
            <person name="Hibbett D."/>
            <person name="Henrissat B."/>
            <person name="Matheny P.B."/>
            <person name="Labbe J."/>
            <person name="Martin F.M."/>
        </authorList>
    </citation>
    <scope>NUCLEOTIDE SEQUENCE</scope>
    <source>
        <strain evidence="1">EC-137</strain>
    </source>
</reference>
<comment type="caution">
    <text evidence="1">The sequence shown here is derived from an EMBL/GenBank/DDBJ whole genome shotgun (WGS) entry which is preliminary data.</text>
</comment>
<organism evidence="1 2">
    <name type="scientific">Vararia minispora EC-137</name>
    <dbReference type="NCBI Taxonomy" id="1314806"/>
    <lineage>
        <taxon>Eukaryota</taxon>
        <taxon>Fungi</taxon>
        <taxon>Dikarya</taxon>
        <taxon>Basidiomycota</taxon>
        <taxon>Agaricomycotina</taxon>
        <taxon>Agaricomycetes</taxon>
        <taxon>Russulales</taxon>
        <taxon>Lachnocladiaceae</taxon>
        <taxon>Vararia</taxon>
    </lineage>
</organism>
<proteinExistence type="predicted"/>
<accession>A0ACB8Q6M9</accession>
<dbReference type="Proteomes" id="UP000814128">
    <property type="component" value="Unassembled WGS sequence"/>
</dbReference>
<evidence type="ECO:0000313" key="2">
    <source>
        <dbReference type="Proteomes" id="UP000814128"/>
    </source>
</evidence>
<reference evidence="1" key="1">
    <citation type="submission" date="2021-02" db="EMBL/GenBank/DDBJ databases">
        <authorList>
            <consortium name="DOE Joint Genome Institute"/>
            <person name="Ahrendt S."/>
            <person name="Looney B.P."/>
            <person name="Miyauchi S."/>
            <person name="Morin E."/>
            <person name="Drula E."/>
            <person name="Courty P.E."/>
            <person name="Chicoki N."/>
            <person name="Fauchery L."/>
            <person name="Kohler A."/>
            <person name="Kuo A."/>
            <person name="Labutti K."/>
            <person name="Pangilinan J."/>
            <person name="Lipzen A."/>
            <person name="Riley R."/>
            <person name="Andreopoulos W."/>
            <person name="He G."/>
            <person name="Johnson J."/>
            <person name="Barry K.W."/>
            <person name="Grigoriev I.V."/>
            <person name="Nagy L."/>
            <person name="Hibbett D."/>
            <person name="Henrissat B."/>
            <person name="Matheny P.B."/>
            <person name="Labbe J."/>
            <person name="Martin F."/>
        </authorList>
    </citation>
    <scope>NUCLEOTIDE SEQUENCE</scope>
    <source>
        <strain evidence="1">EC-137</strain>
    </source>
</reference>